<evidence type="ECO:0000313" key="4">
    <source>
        <dbReference type="EMBL" id="MCV2870105.1"/>
    </source>
</evidence>
<comment type="subcellular location">
    <subcellularLocation>
        <location evidence="1">Membrane</location>
        <topology evidence="1">Single-pass membrane protein</topology>
    </subcellularLocation>
</comment>
<organism evidence="4 5">
    <name type="scientific">Albidovulum marisflavi</name>
    <dbReference type="NCBI Taxonomy" id="2984159"/>
    <lineage>
        <taxon>Bacteria</taxon>
        <taxon>Pseudomonadati</taxon>
        <taxon>Pseudomonadota</taxon>
        <taxon>Alphaproteobacteria</taxon>
        <taxon>Rhodobacterales</taxon>
        <taxon>Paracoccaceae</taxon>
        <taxon>Albidovulum</taxon>
    </lineage>
</organism>
<sequence length="333" mass="37356">MSHDAHHRSDTVALVSCMRNEGLFLLEWLAYHRALGLDHIVVVTNDCTDGSDLLLDRLQARGLLTHIRQTVPAGTPPQDQGMTLAMEHLRQQSVTWVLHIDSDEFLLIEVGEGKIADLMPNARGADVVALPWRMFGDAGLTDWQPGTNVLEANTHAEFGPIPGVTRFKCLFRLASFARATDHNPLDPLIDDPLVVTPDGKPLMNRTLYNARSSRFRPDERACSARAARINHYAIKSEDLFLMKNDRGCGQAKPAGVKYVLGGNWHTLANRNEVEDRAILRHWPDTATRLAELRADADTAALEKRCHEWFIDRRAAILTPENRALWTREAKELA</sequence>
<keyword evidence="2" id="KW-0812">Transmembrane</keyword>
<keyword evidence="3" id="KW-1133">Transmembrane helix</keyword>
<dbReference type="EMBL" id="JAOWKY010000005">
    <property type="protein sequence ID" value="MCV2870105.1"/>
    <property type="molecule type" value="Genomic_DNA"/>
</dbReference>
<dbReference type="RefSeq" id="WP_263735784.1">
    <property type="nucleotide sequence ID" value="NZ_JAOWKY010000005.1"/>
</dbReference>
<dbReference type="SUPFAM" id="SSF53448">
    <property type="entry name" value="Nucleotide-diphospho-sugar transferases"/>
    <property type="match status" value="1"/>
</dbReference>
<evidence type="ECO:0000256" key="3">
    <source>
        <dbReference type="ARBA" id="ARBA00022989"/>
    </source>
</evidence>
<dbReference type="PANTHER" id="PTHR21461">
    <property type="entry name" value="GLYCOSYLTRANSFERASE FAMILY 92 PROTEIN"/>
    <property type="match status" value="1"/>
</dbReference>
<accession>A0ABT2ZG48</accession>
<proteinExistence type="predicted"/>
<reference evidence="4 5" key="1">
    <citation type="submission" date="2022-10" db="EMBL/GenBank/DDBJ databases">
        <title>Defluviimonas sp. nov., isolated from ocean surface water.</title>
        <authorList>
            <person name="He W."/>
            <person name="Wang L."/>
            <person name="Zhang D.-F."/>
        </authorList>
    </citation>
    <scope>NUCLEOTIDE SEQUENCE [LARGE SCALE GENOMIC DNA]</scope>
    <source>
        <strain evidence="4 5">WL0002</strain>
    </source>
</reference>
<dbReference type="Pfam" id="PF13704">
    <property type="entry name" value="Glyco_tranf_2_4"/>
    <property type="match status" value="1"/>
</dbReference>
<evidence type="ECO:0000313" key="5">
    <source>
        <dbReference type="Proteomes" id="UP001652542"/>
    </source>
</evidence>
<evidence type="ECO:0000256" key="1">
    <source>
        <dbReference type="ARBA" id="ARBA00004167"/>
    </source>
</evidence>
<dbReference type="Proteomes" id="UP001652542">
    <property type="component" value="Unassembled WGS sequence"/>
</dbReference>
<keyword evidence="5" id="KW-1185">Reference proteome</keyword>
<name>A0ABT2ZG48_9RHOB</name>
<comment type="caution">
    <text evidence="4">The sequence shown here is derived from an EMBL/GenBank/DDBJ whole genome shotgun (WGS) entry which is preliminary data.</text>
</comment>
<keyword evidence="3" id="KW-0472">Membrane</keyword>
<gene>
    <name evidence="4" type="ORF">OEW28_15860</name>
</gene>
<dbReference type="InterPro" id="IPR029044">
    <property type="entry name" value="Nucleotide-diphossugar_trans"/>
</dbReference>
<protein>
    <submittedName>
        <fullName evidence="4">Glycosyltransferase family 2 protein</fullName>
    </submittedName>
</protein>
<dbReference type="PANTHER" id="PTHR21461:SF69">
    <property type="entry name" value="GLYCOSYLTRANSFERASE FAMILY 92 PROTEIN"/>
    <property type="match status" value="1"/>
</dbReference>
<evidence type="ECO:0000256" key="2">
    <source>
        <dbReference type="ARBA" id="ARBA00022692"/>
    </source>
</evidence>